<dbReference type="InterPro" id="IPR032808">
    <property type="entry name" value="DoxX"/>
</dbReference>
<evidence type="ECO:0000256" key="8">
    <source>
        <dbReference type="SAM" id="Phobius"/>
    </source>
</evidence>
<evidence type="ECO:0000256" key="7">
    <source>
        <dbReference type="SAM" id="MobiDB-lite"/>
    </source>
</evidence>
<accession>A0A7J9UY78</accession>
<gene>
    <name evidence="9" type="ORF">GB882_12935</name>
</gene>
<feature type="transmembrane region" description="Helical" evidence="8">
    <location>
        <begin position="139"/>
        <end position="160"/>
    </location>
</feature>
<keyword evidence="3" id="KW-1003">Cell membrane</keyword>
<proteinExistence type="inferred from homology"/>
<dbReference type="Proteomes" id="UP000429644">
    <property type="component" value="Unassembled WGS sequence"/>
</dbReference>
<evidence type="ECO:0000256" key="6">
    <source>
        <dbReference type="ARBA" id="ARBA00023136"/>
    </source>
</evidence>
<comment type="caution">
    <text evidence="9">The sequence shown here is derived from an EMBL/GenBank/DDBJ whole genome shotgun (WGS) entry which is preliminary data.</text>
</comment>
<dbReference type="InterPro" id="IPR051907">
    <property type="entry name" value="DoxX-like_oxidoreductase"/>
</dbReference>
<evidence type="ECO:0000256" key="4">
    <source>
        <dbReference type="ARBA" id="ARBA00022692"/>
    </source>
</evidence>
<keyword evidence="6 8" id="KW-0472">Membrane</keyword>
<comment type="similarity">
    <text evidence="2">Belongs to the DoxX family.</text>
</comment>
<dbReference type="EMBL" id="WHPD01002788">
    <property type="protein sequence ID" value="MPV89576.1"/>
    <property type="molecule type" value="Genomic_DNA"/>
</dbReference>
<evidence type="ECO:0000256" key="1">
    <source>
        <dbReference type="ARBA" id="ARBA00004651"/>
    </source>
</evidence>
<feature type="region of interest" description="Disordered" evidence="7">
    <location>
        <begin position="194"/>
        <end position="213"/>
    </location>
</feature>
<keyword evidence="5 8" id="KW-1133">Transmembrane helix</keyword>
<feature type="transmembrane region" description="Helical" evidence="8">
    <location>
        <begin position="172"/>
        <end position="189"/>
    </location>
</feature>
<reference evidence="9 10" key="1">
    <citation type="submission" date="2019-10" db="EMBL/GenBank/DDBJ databases">
        <title>Georgenia wutianyii sp. nov. and Georgenia yuyongxinii sp. nov. isolated from plateau pika (Ochotona curzoniae) in the Qinghai-Tibet plateau of China.</title>
        <authorList>
            <person name="Tian Z."/>
        </authorList>
    </citation>
    <scope>NUCLEOTIDE SEQUENCE [LARGE SCALE GENOMIC DNA]</scope>
    <source>
        <strain evidence="9 10">JCM 15130</strain>
    </source>
</reference>
<evidence type="ECO:0000256" key="2">
    <source>
        <dbReference type="ARBA" id="ARBA00006679"/>
    </source>
</evidence>
<keyword evidence="10" id="KW-1185">Reference proteome</keyword>
<evidence type="ECO:0000256" key="3">
    <source>
        <dbReference type="ARBA" id="ARBA00022475"/>
    </source>
</evidence>
<dbReference type="GO" id="GO:0005886">
    <property type="term" value="C:plasma membrane"/>
    <property type="evidence" value="ECO:0007669"/>
    <property type="project" value="UniProtKB-SubCell"/>
</dbReference>
<dbReference type="Pfam" id="PF07681">
    <property type="entry name" value="DoxX"/>
    <property type="match status" value="1"/>
</dbReference>
<evidence type="ECO:0000313" key="9">
    <source>
        <dbReference type="EMBL" id="MPV89576.1"/>
    </source>
</evidence>
<organism evidence="9 10">
    <name type="scientific">Georgenia ruanii</name>
    <dbReference type="NCBI Taxonomy" id="348442"/>
    <lineage>
        <taxon>Bacteria</taxon>
        <taxon>Bacillati</taxon>
        <taxon>Actinomycetota</taxon>
        <taxon>Actinomycetes</taxon>
        <taxon>Micrococcales</taxon>
        <taxon>Bogoriellaceae</taxon>
        <taxon>Georgenia</taxon>
    </lineage>
</organism>
<dbReference type="PANTHER" id="PTHR33452">
    <property type="entry name" value="OXIDOREDUCTASE CATD-RELATED"/>
    <property type="match status" value="1"/>
</dbReference>
<keyword evidence="4 8" id="KW-0812">Transmembrane</keyword>
<evidence type="ECO:0000313" key="10">
    <source>
        <dbReference type="Proteomes" id="UP000429644"/>
    </source>
</evidence>
<dbReference type="OrthoDB" id="346004at2"/>
<dbReference type="AlphaFoldDB" id="A0A7J9UY78"/>
<protein>
    <submittedName>
        <fullName evidence="9">DoxX family membrane protein</fullName>
    </submittedName>
</protein>
<name>A0A7J9UY78_9MICO</name>
<sequence length="213" mass="20870">MAAFVKGALLAELARSGAFRGTTRVPPGAEATATALRDAGLLVLRTGVGGVLLAHGCQKLFGWFGGGGVAGTAAAFEQMGFTPGAPSAVAAGLGEAGGGTLILVGLATPVAGAAATGTMMAASAVHFPAFFAQQGGYEYTALLAVSTAALALTGPGGWSLDALLGYRLNKPWMSVVGLVASAVAATAVLQRRAQHLASAPPPGPPTMEGEPEG</sequence>
<evidence type="ECO:0000256" key="5">
    <source>
        <dbReference type="ARBA" id="ARBA00022989"/>
    </source>
</evidence>
<comment type="subcellular location">
    <subcellularLocation>
        <location evidence="1">Cell membrane</location>
        <topology evidence="1">Multi-pass membrane protein</topology>
    </subcellularLocation>
</comment>
<dbReference type="PANTHER" id="PTHR33452:SF1">
    <property type="entry name" value="INNER MEMBRANE PROTEIN YPHA-RELATED"/>
    <property type="match status" value="1"/>
</dbReference>
<feature type="transmembrane region" description="Helical" evidence="8">
    <location>
        <begin position="101"/>
        <end position="127"/>
    </location>
</feature>